<evidence type="ECO:0000313" key="3">
    <source>
        <dbReference type="Proteomes" id="UP000569092"/>
    </source>
</evidence>
<protein>
    <submittedName>
        <fullName evidence="2">Uncharacterized protein</fullName>
    </submittedName>
</protein>
<reference evidence="2 3" key="1">
    <citation type="submission" date="2020-08" db="EMBL/GenBank/DDBJ databases">
        <title>Genomic Encyclopedia of Type Strains, Phase IV (KMG-V): Genome sequencing to study the core and pangenomes of soil and plant-associated prokaryotes.</title>
        <authorList>
            <person name="Whitman W."/>
        </authorList>
    </citation>
    <scope>NUCLEOTIDE SEQUENCE [LARGE SCALE GENOMIC DNA]</scope>
    <source>
        <strain evidence="2 3">M8US30</strain>
    </source>
</reference>
<keyword evidence="1" id="KW-0812">Transmembrane</keyword>
<proteinExistence type="predicted"/>
<gene>
    <name evidence="2" type="ORF">HDF10_002231</name>
</gene>
<evidence type="ECO:0000256" key="1">
    <source>
        <dbReference type="SAM" id="Phobius"/>
    </source>
</evidence>
<keyword evidence="1" id="KW-0472">Membrane</keyword>
<feature type="transmembrane region" description="Helical" evidence="1">
    <location>
        <begin position="6"/>
        <end position="29"/>
    </location>
</feature>
<evidence type="ECO:0000313" key="2">
    <source>
        <dbReference type="EMBL" id="MBB5344252.1"/>
    </source>
</evidence>
<dbReference type="AlphaFoldDB" id="A0A7W8N395"/>
<organism evidence="2 3">
    <name type="scientific">Tunturiibacter lichenicola</name>
    <dbReference type="NCBI Taxonomy" id="2051959"/>
    <lineage>
        <taxon>Bacteria</taxon>
        <taxon>Pseudomonadati</taxon>
        <taxon>Acidobacteriota</taxon>
        <taxon>Terriglobia</taxon>
        <taxon>Terriglobales</taxon>
        <taxon>Acidobacteriaceae</taxon>
        <taxon>Tunturiibacter</taxon>
    </lineage>
</organism>
<keyword evidence="1" id="KW-1133">Transmembrane helix</keyword>
<dbReference type="EMBL" id="JACHDZ010000003">
    <property type="protein sequence ID" value="MBB5344252.1"/>
    <property type="molecule type" value="Genomic_DNA"/>
</dbReference>
<sequence length="103" mass="11550">MFFIAATDILFCLCLGMVAIGMLVSNLMFQRMSWEISPPNSIRESFSILWITSAKSKSVLHRHTLMHPESKIRLIYRTAGVAAITGFVGVIVSIFTTCFLILH</sequence>
<dbReference type="Proteomes" id="UP000569092">
    <property type="component" value="Unassembled WGS sequence"/>
</dbReference>
<comment type="caution">
    <text evidence="2">The sequence shown here is derived from an EMBL/GenBank/DDBJ whole genome shotgun (WGS) entry which is preliminary data.</text>
</comment>
<feature type="transmembrane region" description="Helical" evidence="1">
    <location>
        <begin position="74"/>
        <end position="102"/>
    </location>
</feature>
<accession>A0A7W8N395</accession>
<name>A0A7W8N395_9BACT</name>